<name>A0AAF0AH13_9CAUD</name>
<accession>A0AAF0AH13</accession>
<protein>
    <submittedName>
        <fullName evidence="2">Uncharacterized protein</fullName>
    </submittedName>
</protein>
<sequence>MNAQSGFVKTQRTAPRRSDDEMQALRSRKGKRNKSQRGQRTEWEAV</sequence>
<reference evidence="3" key="1">
    <citation type="journal article" date="2023" name="3 Biotech.">
        <title>Genome sequencing of Pseudomonas fluorescens phage UFJF_PfSW6: a novel lytic Pijolavirus specie with potential for biocontrol in the dairy industry.</title>
        <authorList>
            <person name="Vidigal P.M.P."/>
            <person name="Hungaro H.M."/>
        </authorList>
    </citation>
    <scope>NUCLEOTIDE SEQUENCE [LARGE SCALE GENOMIC DNA]</scope>
</reference>
<feature type="compositionally biased region" description="Basic residues" evidence="1">
    <location>
        <begin position="26"/>
        <end position="37"/>
    </location>
</feature>
<feature type="region of interest" description="Disordered" evidence="1">
    <location>
        <begin position="1"/>
        <end position="46"/>
    </location>
</feature>
<dbReference type="Proteomes" id="UP001221264">
    <property type="component" value="Segment"/>
</dbReference>
<dbReference type="EMBL" id="OP924544">
    <property type="protein sequence ID" value="WAX22723.1"/>
    <property type="molecule type" value="Genomic_DNA"/>
</dbReference>
<evidence type="ECO:0000313" key="2">
    <source>
        <dbReference type="EMBL" id="WAX22723.1"/>
    </source>
</evidence>
<evidence type="ECO:0000256" key="1">
    <source>
        <dbReference type="SAM" id="MobiDB-lite"/>
    </source>
</evidence>
<keyword evidence="3" id="KW-1185">Reference proteome</keyword>
<organism evidence="2 3">
    <name type="scientific">Pseudomonas phage UFJF_PfSW6</name>
    <dbReference type="NCBI Taxonomy" id="3003725"/>
    <lineage>
        <taxon>Viruses</taxon>
        <taxon>Duplodnaviria</taxon>
        <taxon>Heunggongvirae</taxon>
        <taxon>Uroviricota</taxon>
        <taxon>Caudoviricetes</taxon>
        <taxon>Autographivirales</taxon>
        <taxon>Autotranscriptaviridae</taxon>
        <taxon>Studiervirinae</taxon>
        <taxon>Pijolavirus</taxon>
        <taxon>Pijolavirus UFJFPfSW6</taxon>
    </lineage>
</organism>
<proteinExistence type="predicted"/>
<feature type="compositionally biased region" description="Polar residues" evidence="1">
    <location>
        <begin position="1"/>
        <end position="13"/>
    </location>
</feature>
<evidence type="ECO:0000313" key="3">
    <source>
        <dbReference type="Proteomes" id="UP001221264"/>
    </source>
</evidence>
<gene>
    <name evidence="2" type="ORF">UFJFPfSW6_00009</name>
</gene>